<dbReference type="EMBL" id="JACGWO010000001">
    <property type="protein sequence ID" value="KAK4436673.1"/>
    <property type="molecule type" value="Genomic_DNA"/>
</dbReference>
<dbReference type="AlphaFoldDB" id="A0AAE1YV60"/>
<reference evidence="1" key="2">
    <citation type="journal article" date="2024" name="Plant">
        <title>Genomic evolution and insights into agronomic trait innovations of Sesamum species.</title>
        <authorList>
            <person name="Miao H."/>
            <person name="Wang L."/>
            <person name="Qu L."/>
            <person name="Liu H."/>
            <person name="Sun Y."/>
            <person name="Le M."/>
            <person name="Wang Q."/>
            <person name="Wei S."/>
            <person name="Zheng Y."/>
            <person name="Lin W."/>
            <person name="Duan Y."/>
            <person name="Cao H."/>
            <person name="Xiong S."/>
            <person name="Wang X."/>
            <person name="Wei L."/>
            <person name="Li C."/>
            <person name="Ma Q."/>
            <person name="Ju M."/>
            <person name="Zhao R."/>
            <person name="Li G."/>
            <person name="Mu C."/>
            <person name="Tian Q."/>
            <person name="Mei H."/>
            <person name="Zhang T."/>
            <person name="Gao T."/>
            <person name="Zhang H."/>
        </authorList>
    </citation>
    <scope>NUCLEOTIDE SEQUENCE</scope>
    <source>
        <strain evidence="1">3651</strain>
    </source>
</reference>
<reference evidence="1" key="1">
    <citation type="submission" date="2020-06" db="EMBL/GenBank/DDBJ databases">
        <authorList>
            <person name="Li T."/>
            <person name="Hu X."/>
            <person name="Zhang T."/>
            <person name="Song X."/>
            <person name="Zhang H."/>
            <person name="Dai N."/>
            <person name="Sheng W."/>
            <person name="Hou X."/>
            <person name="Wei L."/>
        </authorList>
    </citation>
    <scope>NUCLEOTIDE SEQUENCE</scope>
    <source>
        <strain evidence="1">3651</strain>
        <tissue evidence="1">Leaf</tissue>
    </source>
</reference>
<evidence type="ECO:0000313" key="1">
    <source>
        <dbReference type="EMBL" id="KAK4436673.1"/>
    </source>
</evidence>
<keyword evidence="2" id="KW-1185">Reference proteome</keyword>
<evidence type="ECO:0000313" key="2">
    <source>
        <dbReference type="Proteomes" id="UP001293254"/>
    </source>
</evidence>
<name>A0AAE1YV60_9LAMI</name>
<accession>A0AAE1YV60</accession>
<organism evidence="1 2">
    <name type="scientific">Sesamum alatum</name>
    <dbReference type="NCBI Taxonomy" id="300844"/>
    <lineage>
        <taxon>Eukaryota</taxon>
        <taxon>Viridiplantae</taxon>
        <taxon>Streptophyta</taxon>
        <taxon>Embryophyta</taxon>
        <taxon>Tracheophyta</taxon>
        <taxon>Spermatophyta</taxon>
        <taxon>Magnoliopsida</taxon>
        <taxon>eudicotyledons</taxon>
        <taxon>Gunneridae</taxon>
        <taxon>Pentapetalae</taxon>
        <taxon>asterids</taxon>
        <taxon>lamiids</taxon>
        <taxon>Lamiales</taxon>
        <taxon>Pedaliaceae</taxon>
        <taxon>Sesamum</taxon>
    </lineage>
</organism>
<comment type="caution">
    <text evidence="1">The sequence shown here is derived from an EMBL/GenBank/DDBJ whole genome shotgun (WGS) entry which is preliminary data.</text>
</comment>
<dbReference type="Proteomes" id="UP001293254">
    <property type="component" value="Unassembled WGS sequence"/>
</dbReference>
<sequence>MVSDAQHLSARSLVLNPSSLSRLTAHPQDVAGARRKRDVCGTLTEMISSCALLLGGENRGGAAGRGSTINPPRCHLSELHATWERKLLFFLLCCSINQLLSHFFASVEPENASKLESVGENSLQKARHG</sequence>
<gene>
    <name evidence="1" type="ORF">Salat_0001200</name>
</gene>
<proteinExistence type="predicted"/>
<protein>
    <submittedName>
        <fullName evidence="1">Uncharacterized protein</fullName>
    </submittedName>
</protein>